<feature type="region of interest" description="Disordered" evidence="1">
    <location>
        <begin position="1"/>
        <end position="23"/>
    </location>
</feature>
<keyword evidence="2" id="KW-1133">Transmembrane helix</keyword>
<feature type="transmembrane region" description="Helical" evidence="2">
    <location>
        <begin position="87"/>
        <end position="105"/>
    </location>
</feature>
<feature type="compositionally biased region" description="Basic and acidic residues" evidence="1">
    <location>
        <begin position="214"/>
        <end position="342"/>
    </location>
</feature>
<gene>
    <name evidence="3" type="ORF">NKR19_g5579</name>
</gene>
<dbReference type="GO" id="GO:0033186">
    <property type="term" value="C:CAF-1 complex"/>
    <property type="evidence" value="ECO:0007669"/>
    <property type="project" value="TreeGrafter"/>
</dbReference>
<comment type="caution">
    <text evidence="3">The sequence shown here is derived from an EMBL/GenBank/DDBJ whole genome shotgun (WGS) entry which is preliminary data.</text>
</comment>
<proteinExistence type="predicted"/>
<protein>
    <submittedName>
        <fullName evidence="3">Stress response protein-like protein</fullName>
    </submittedName>
</protein>
<dbReference type="Proteomes" id="UP001174691">
    <property type="component" value="Unassembled WGS sequence"/>
</dbReference>
<feature type="compositionally biased region" description="Pro residues" evidence="1">
    <location>
        <begin position="1"/>
        <end position="13"/>
    </location>
</feature>
<evidence type="ECO:0000256" key="2">
    <source>
        <dbReference type="SAM" id="Phobius"/>
    </source>
</evidence>
<feature type="compositionally biased region" description="Pro residues" evidence="1">
    <location>
        <begin position="147"/>
        <end position="194"/>
    </location>
</feature>
<evidence type="ECO:0000256" key="1">
    <source>
        <dbReference type="SAM" id="MobiDB-lite"/>
    </source>
</evidence>
<feature type="compositionally biased region" description="Low complexity" evidence="1">
    <location>
        <begin position="367"/>
        <end position="391"/>
    </location>
</feature>
<accession>A0AA38VSP4</accession>
<keyword evidence="2" id="KW-0812">Transmembrane</keyword>
<dbReference type="PANTHER" id="PTHR15272:SF0">
    <property type="entry name" value="CHROMATIN ASSEMBLY FACTOR 1 SUBUNIT A"/>
    <property type="match status" value="1"/>
</dbReference>
<feature type="compositionally biased region" description="Polar residues" evidence="1">
    <location>
        <begin position="428"/>
        <end position="444"/>
    </location>
</feature>
<evidence type="ECO:0000313" key="4">
    <source>
        <dbReference type="Proteomes" id="UP001174691"/>
    </source>
</evidence>
<feature type="region of interest" description="Disordered" evidence="1">
    <location>
        <begin position="110"/>
        <end position="457"/>
    </location>
</feature>
<feature type="compositionally biased region" description="Low complexity" evidence="1">
    <location>
        <begin position="201"/>
        <end position="212"/>
    </location>
</feature>
<dbReference type="GO" id="GO:0005634">
    <property type="term" value="C:nucleus"/>
    <property type="evidence" value="ECO:0007669"/>
    <property type="project" value="TreeGrafter"/>
</dbReference>
<feature type="transmembrane region" description="Helical" evidence="2">
    <location>
        <begin position="54"/>
        <end position="75"/>
    </location>
</feature>
<sequence length="693" mass="76382">MDQGPPPPPPPHGDNPRTTAGGAHPKYEIFMIPEHSAGAGFLYLPSLKPNTNSFIAGFASALMCVVVIQSLKPAIQQWWAEFQGMGNMGMMMLVVAVGLGAWAFGRQQADSAKGDADSTPGNERRRGPFTSTGSGSFGGGPGAYSSTPPPPPPRSGPPPQQQHAPPPNQHAPPPQSHQNSAPPPNSHHQPPPRPPEPEPSKPSSTPRTETPKNAWEKAREETRKREEERKAREADQKRRDEAARRLRELREKEAREREQREKDKLARELREKEAKEREAKEKERLLQETRLREQREKELRDRLERERVLREKMEQEAKEAKEKLERERKEREAAREKEEANKAARTGSTYAYSSVGERTSMWPNGRPPAQSSQPASPRAPPSATSTSASPTKKPPAPTAKSATAGTEDEYSYRPYDKPKRPAHKKSVSDFSETSWAPSQSTARTTPPPSVRGPYTTKDPDKIVIRAVYCFLNQFAKTPASQLISGLGTVTDGLILRITTEGLFIDDDVRGVPQREWDVKAWTLKLVEVWCPTHSLAPSSCSSGPTPAAHHPFFKSIPSSRRAADKGAPKTLTGDDADAFLVEMLGACKGRCRVGESPFTNAAARDAASGSRSSVSGASNSHKTGDWKAKGLHLLRATVRDQEGKRYLFVLSEEESWKVAVGLQRLRRGTQVRALGVGNMGQLEVKNMLETLGW</sequence>
<keyword evidence="4" id="KW-1185">Reference proteome</keyword>
<keyword evidence="2" id="KW-0472">Membrane</keyword>
<dbReference type="EMBL" id="JANBVN010000077">
    <property type="protein sequence ID" value="KAJ9149656.1"/>
    <property type="molecule type" value="Genomic_DNA"/>
</dbReference>
<feature type="compositionally biased region" description="Basic and acidic residues" evidence="1">
    <location>
        <begin position="112"/>
        <end position="126"/>
    </location>
</feature>
<dbReference type="AlphaFoldDB" id="A0AA38VSP4"/>
<feature type="compositionally biased region" description="Basic and acidic residues" evidence="1">
    <location>
        <begin position="410"/>
        <end position="419"/>
    </location>
</feature>
<feature type="compositionally biased region" description="Low complexity" evidence="1">
    <location>
        <begin position="602"/>
        <end position="620"/>
    </location>
</feature>
<evidence type="ECO:0000313" key="3">
    <source>
        <dbReference type="EMBL" id="KAJ9149656.1"/>
    </source>
</evidence>
<feature type="region of interest" description="Disordered" evidence="1">
    <location>
        <begin position="602"/>
        <end position="624"/>
    </location>
</feature>
<name>A0AA38VSP4_9PEZI</name>
<dbReference type="PANTHER" id="PTHR15272">
    <property type="entry name" value="CHROMATIN ASSEMBLY FACTOR 1 SUBUNIT A CAF-1 SUBUNIT A"/>
    <property type="match status" value="1"/>
</dbReference>
<reference evidence="3" key="1">
    <citation type="submission" date="2022-07" db="EMBL/GenBank/DDBJ databases">
        <title>Fungi with potential for degradation of polypropylene.</title>
        <authorList>
            <person name="Gostincar C."/>
        </authorList>
    </citation>
    <scope>NUCLEOTIDE SEQUENCE</scope>
    <source>
        <strain evidence="3">EXF-13287</strain>
    </source>
</reference>
<organism evidence="3 4">
    <name type="scientific">Coniochaeta hoffmannii</name>
    <dbReference type="NCBI Taxonomy" id="91930"/>
    <lineage>
        <taxon>Eukaryota</taxon>
        <taxon>Fungi</taxon>
        <taxon>Dikarya</taxon>
        <taxon>Ascomycota</taxon>
        <taxon>Pezizomycotina</taxon>
        <taxon>Sordariomycetes</taxon>
        <taxon>Sordariomycetidae</taxon>
        <taxon>Coniochaetales</taxon>
        <taxon>Coniochaetaceae</taxon>
        <taxon>Coniochaeta</taxon>
    </lineage>
</organism>
<dbReference type="GO" id="GO:0006334">
    <property type="term" value="P:nucleosome assembly"/>
    <property type="evidence" value="ECO:0007669"/>
    <property type="project" value="TreeGrafter"/>
</dbReference>